<reference evidence="1 2" key="1">
    <citation type="submission" date="2020-08" db="EMBL/GenBank/DDBJ databases">
        <title>Dyella sp. G9 isolated from forest soil.</title>
        <authorList>
            <person name="Fu J."/>
            <person name="Qiu L."/>
        </authorList>
    </citation>
    <scope>NUCLEOTIDE SEQUENCE [LARGE SCALE GENOMIC DNA]</scope>
    <source>
        <strain evidence="1 2">G9</strain>
    </source>
</reference>
<proteinExistence type="predicted"/>
<keyword evidence="1" id="KW-0378">Hydrolase</keyword>
<dbReference type="RefSeq" id="WP_187057142.1">
    <property type="nucleotide sequence ID" value="NZ_CP060412.1"/>
</dbReference>
<dbReference type="EMBL" id="CP060412">
    <property type="protein sequence ID" value="QNK01683.1"/>
    <property type="molecule type" value="Genomic_DNA"/>
</dbReference>
<dbReference type="AlphaFoldDB" id="A0A7G8Q4H5"/>
<evidence type="ECO:0000313" key="2">
    <source>
        <dbReference type="Proteomes" id="UP000515873"/>
    </source>
</evidence>
<keyword evidence="2" id="KW-1185">Reference proteome</keyword>
<dbReference type="KEGG" id="dtl:H8F01_00440"/>
<dbReference type="GO" id="GO:0016787">
    <property type="term" value="F:hydrolase activity"/>
    <property type="evidence" value="ECO:0007669"/>
    <property type="project" value="UniProtKB-KW"/>
</dbReference>
<accession>A0A7G8Q4H5</accession>
<dbReference type="Proteomes" id="UP000515873">
    <property type="component" value="Chromosome"/>
</dbReference>
<organism evidence="1 2">
    <name type="scientific">Dyella telluris</name>
    <dbReference type="NCBI Taxonomy" id="2763498"/>
    <lineage>
        <taxon>Bacteria</taxon>
        <taxon>Pseudomonadati</taxon>
        <taxon>Pseudomonadota</taxon>
        <taxon>Gammaproteobacteria</taxon>
        <taxon>Lysobacterales</taxon>
        <taxon>Rhodanobacteraceae</taxon>
        <taxon>Dyella</taxon>
    </lineage>
</organism>
<evidence type="ECO:0000313" key="1">
    <source>
        <dbReference type="EMBL" id="QNK01683.1"/>
    </source>
</evidence>
<sequence length="131" mass="14449">MSVTAYAEARGEGVEGMALVVESLLQRKQMTGQDACSIANRYYDGFKLMKRRPSPAKTDTENWIRASAVTALTVNGAINLGSCSGATHFYRKLPGRRAPYWAKPEHRVCKLGNHIAYRYVMRPAVQGQVAG</sequence>
<gene>
    <name evidence="1" type="ORF">H8F01_00440</name>
</gene>
<protein>
    <submittedName>
        <fullName evidence="1">Cell wall hydrolase</fullName>
    </submittedName>
</protein>
<name>A0A7G8Q4H5_9GAMM</name>